<dbReference type="GO" id="GO:0009279">
    <property type="term" value="C:cell outer membrane"/>
    <property type="evidence" value="ECO:0007669"/>
    <property type="project" value="UniProtKB-SubCell"/>
</dbReference>
<evidence type="ECO:0000313" key="11">
    <source>
        <dbReference type="EMBL" id="SDW18126.1"/>
    </source>
</evidence>
<dbReference type="GO" id="GO:0044718">
    <property type="term" value="P:siderophore transmembrane transport"/>
    <property type="evidence" value="ECO:0007669"/>
    <property type="project" value="TreeGrafter"/>
</dbReference>
<organism evidence="11 12">
    <name type="scientific">Capnocytophaga granulosa</name>
    <dbReference type="NCBI Taxonomy" id="45242"/>
    <lineage>
        <taxon>Bacteria</taxon>
        <taxon>Pseudomonadati</taxon>
        <taxon>Bacteroidota</taxon>
        <taxon>Flavobacteriia</taxon>
        <taxon>Flavobacteriales</taxon>
        <taxon>Flavobacteriaceae</taxon>
        <taxon>Capnocytophaga</taxon>
    </lineage>
</organism>
<dbReference type="InterPro" id="IPR039426">
    <property type="entry name" value="TonB-dep_rcpt-like"/>
</dbReference>
<dbReference type="GeneID" id="85017687"/>
<evidence type="ECO:0000256" key="5">
    <source>
        <dbReference type="ARBA" id="ARBA00022729"/>
    </source>
</evidence>
<evidence type="ECO:0000256" key="6">
    <source>
        <dbReference type="ARBA" id="ARBA00023136"/>
    </source>
</evidence>
<evidence type="ECO:0000256" key="1">
    <source>
        <dbReference type="ARBA" id="ARBA00004571"/>
    </source>
</evidence>
<dbReference type="PANTHER" id="PTHR30069:SF29">
    <property type="entry name" value="HEMOGLOBIN AND HEMOGLOBIN-HAPTOGLOBIN-BINDING PROTEIN 1-RELATED"/>
    <property type="match status" value="1"/>
</dbReference>
<feature type="chain" id="PRO_5028993154" evidence="9">
    <location>
        <begin position="22"/>
        <end position="940"/>
    </location>
</feature>
<protein>
    <submittedName>
        <fullName evidence="11">TonB-dependent Receptor Plug Domain</fullName>
    </submittedName>
</protein>
<dbReference type="Proteomes" id="UP000182771">
    <property type="component" value="Unassembled WGS sequence"/>
</dbReference>
<dbReference type="InterPro" id="IPR037066">
    <property type="entry name" value="Plug_dom_sf"/>
</dbReference>
<dbReference type="Pfam" id="PF07715">
    <property type="entry name" value="Plug"/>
    <property type="match status" value="1"/>
</dbReference>
<dbReference type="PANTHER" id="PTHR30069">
    <property type="entry name" value="TONB-DEPENDENT OUTER MEMBRANE RECEPTOR"/>
    <property type="match status" value="1"/>
</dbReference>
<sequence>MKKVKYWLSLLVFFIMTTLSAQTITGTVIDEELKEPLLGVNVLIKGSTHGASTDNKGHFTLKTTQKKGVLEVSFIGFKTKEVPFTIVKGKATLQIVLQPDAEELTGIVITGNTLLDIAKERKTPVAVSTIRAAEIVNKLGNQEFPELLKKTPSVYATKSGGGYGDSKINIRGFGNENIAVMINGMPINDMENSRVYWSNWVGISDVTSSMQVQRGLGASKIAIASVGGTINIVTRAADMTEGGLVSATLANDGFYKGLAAYNTGKQKNGFSASVLLSRTAGATYVDSSEFEAYNYFLALGYSPNEKHALQFMFTGAPQWHNQRSNYISIQDYLKYGSDGEPNRRYNSDWGSYKGKAFNFRRNVYHKPVMMLNWDWTIDDHSTLSTVAYASFGRGAGTRDAGAAWTGGFGRDGRPISLYANNFRTSDGQIDLERIVNYNHGEDVSVPGQPVATHGTPYVANARRSVTNPNNNRDYSITEGFARKAAVNSHNWFGFLTNFSHKLSDKLSFSVGLDGRYYKGYHYEVPSNLLGSEFYSDGSNRNLSQPRNITYTISDRPSFNPFGGSIDPLEAQITYRNDGNVRWMGAFGQVEYTDDKLSAFVQWSSSIQSFQRIDLFTKPGTLALKGRPETAMPETTSYKGIPGYNMKGGANYNIDKHHNVFVNIGYYSRQPFFDAVYPNYKNFLNTELTNEKILGLELGYGFKMENLTANVNLYRTTWKDRYIRRDSQWDGNTQYFVELHGVGEVHQGIELDASYRMNDYLKFVGMFSAGDWYYEGKTNVRTFLSADNSEYILTGKRSPEFDLNLDNIKVGESAHMTASLGVDVTPIENLNIDLSWHYVNNLYARMDITAMVNNPNLNSLKLPDYSLFEGGVSYKYPFGKRQAITVLANVNNILDTTYIAESTTNQAIDNKTTDTYKGIDVRNRVFFGFGRTWNVGLKYQF</sequence>
<evidence type="ECO:0000259" key="10">
    <source>
        <dbReference type="Pfam" id="PF07715"/>
    </source>
</evidence>
<comment type="similarity">
    <text evidence="8">Belongs to the TonB-dependent receptor family.</text>
</comment>
<evidence type="ECO:0000313" key="12">
    <source>
        <dbReference type="Proteomes" id="UP000182771"/>
    </source>
</evidence>
<dbReference type="AlphaFoldDB" id="A0A1H2RF98"/>
<keyword evidence="7 8" id="KW-0998">Cell outer membrane</keyword>
<keyword evidence="11" id="KW-0675">Receptor</keyword>
<comment type="caution">
    <text evidence="11">The sequence shown here is derived from an EMBL/GenBank/DDBJ whole genome shotgun (WGS) entry which is preliminary data.</text>
</comment>
<proteinExistence type="inferred from homology"/>
<evidence type="ECO:0000256" key="3">
    <source>
        <dbReference type="ARBA" id="ARBA00022452"/>
    </source>
</evidence>
<keyword evidence="6 8" id="KW-0472">Membrane</keyword>
<dbReference type="SUPFAM" id="SSF49464">
    <property type="entry name" value="Carboxypeptidase regulatory domain-like"/>
    <property type="match status" value="1"/>
</dbReference>
<dbReference type="EMBL" id="FNND01000001">
    <property type="protein sequence ID" value="SDW18126.1"/>
    <property type="molecule type" value="Genomic_DNA"/>
</dbReference>
<keyword evidence="5 9" id="KW-0732">Signal</keyword>
<dbReference type="RefSeq" id="WP_016419721.1">
    <property type="nucleotide sequence ID" value="NZ_FNND01000001.1"/>
</dbReference>
<dbReference type="InterPro" id="IPR008969">
    <property type="entry name" value="CarboxyPept-like_regulatory"/>
</dbReference>
<dbReference type="Pfam" id="PF13715">
    <property type="entry name" value="CarbopepD_reg_2"/>
    <property type="match status" value="1"/>
</dbReference>
<keyword evidence="3 8" id="KW-1134">Transmembrane beta strand</keyword>
<reference evidence="11 12" key="1">
    <citation type="submission" date="2016-10" db="EMBL/GenBank/DDBJ databases">
        <authorList>
            <person name="Varghese N."/>
            <person name="Submissions S."/>
        </authorList>
    </citation>
    <scope>NUCLEOTIDE SEQUENCE [LARGE SCALE GENOMIC DNA]</scope>
    <source>
        <strain evidence="11 12">DSM 11449</strain>
    </source>
</reference>
<keyword evidence="4 8" id="KW-0812">Transmembrane</keyword>
<feature type="domain" description="TonB-dependent receptor plug" evidence="10">
    <location>
        <begin position="120"/>
        <end position="229"/>
    </location>
</feature>
<comment type="subcellular location">
    <subcellularLocation>
        <location evidence="1 8">Cell outer membrane</location>
        <topology evidence="1 8">Multi-pass membrane protein</topology>
    </subcellularLocation>
</comment>
<feature type="signal peptide" evidence="9">
    <location>
        <begin position="1"/>
        <end position="21"/>
    </location>
</feature>
<dbReference type="PROSITE" id="PS52016">
    <property type="entry name" value="TONB_DEPENDENT_REC_3"/>
    <property type="match status" value="1"/>
</dbReference>
<evidence type="ECO:0000256" key="8">
    <source>
        <dbReference type="PROSITE-ProRule" id="PRU01360"/>
    </source>
</evidence>
<dbReference type="OrthoDB" id="9761152at2"/>
<accession>A0A1H2RF98</accession>
<dbReference type="Gene3D" id="2.60.40.1120">
    <property type="entry name" value="Carboxypeptidase-like, regulatory domain"/>
    <property type="match status" value="1"/>
</dbReference>
<evidence type="ECO:0000256" key="4">
    <source>
        <dbReference type="ARBA" id="ARBA00022692"/>
    </source>
</evidence>
<dbReference type="InterPro" id="IPR012910">
    <property type="entry name" value="Plug_dom"/>
</dbReference>
<keyword evidence="2 8" id="KW-0813">Transport</keyword>
<dbReference type="Gene3D" id="2.170.130.10">
    <property type="entry name" value="TonB-dependent receptor, plug domain"/>
    <property type="match status" value="1"/>
</dbReference>
<gene>
    <name evidence="11" type="ORF">SAMN05444420_101450</name>
</gene>
<keyword evidence="12" id="KW-1185">Reference proteome</keyword>
<name>A0A1H2RF98_9FLAO</name>
<evidence type="ECO:0000256" key="2">
    <source>
        <dbReference type="ARBA" id="ARBA00022448"/>
    </source>
</evidence>
<dbReference type="InterPro" id="IPR036942">
    <property type="entry name" value="Beta-barrel_TonB_sf"/>
</dbReference>
<evidence type="ECO:0000256" key="7">
    <source>
        <dbReference type="ARBA" id="ARBA00023237"/>
    </source>
</evidence>
<dbReference type="GO" id="GO:0015344">
    <property type="term" value="F:siderophore uptake transmembrane transporter activity"/>
    <property type="evidence" value="ECO:0007669"/>
    <property type="project" value="TreeGrafter"/>
</dbReference>
<dbReference type="Gene3D" id="2.40.170.20">
    <property type="entry name" value="TonB-dependent receptor, beta-barrel domain"/>
    <property type="match status" value="1"/>
</dbReference>
<evidence type="ECO:0000256" key="9">
    <source>
        <dbReference type="SAM" id="SignalP"/>
    </source>
</evidence>
<dbReference type="SUPFAM" id="SSF56935">
    <property type="entry name" value="Porins"/>
    <property type="match status" value="1"/>
</dbReference>